<feature type="compositionally biased region" description="Polar residues" evidence="2">
    <location>
        <begin position="547"/>
        <end position="571"/>
    </location>
</feature>
<evidence type="ECO:0000313" key="5">
    <source>
        <dbReference type="Proteomes" id="UP001201980"/>
    </source>
</evidence>
<dbReference type="GO" id="GO:0046983">
    <property type="term" value="F:protein dimerization activity"/>
    <property type="evidence" value="ECO:0007669"/>
    <property type="project" value="InterPro"/>
</dbReference>
<dbReference type="EMBL" id="JAKWBI020000005">
    <property type="protein sequence ID" value="KAJ2907069.1"/>
    <property type="molecule type" value="Genomic_DNA"/>
</dbReference>
<feature type="coiled-coil region" evidence="1">
    <location>
        <begin position="750"/>
        <end position="784"/>
    </location>
</feature>
<keyword evidence="1" id="KW-0175">Coiled coil</keyword>
<dbReference type="Pfam" id="PF00010">
    <property type="entry name" value="HLH"/>
    <property type="match status" value="1"/>
</dbReference>
<proteinExistence type="predicted"/>
<feature type="compositionally biased region" description="Polar residues" evidence="2">
    <location>
        <begin position="98"/>
        <end position="107"/>
    </location>
</feature>
<comment type="caution">
    <text evidence="4">The sequence shown here is derived from an EMBL/GenBank/DDBJ whole genome shotgun (WGS) entry which is preliminary data.</text>
</comment>
<protein>
    <recommendedName>
        <fullName evidence="3">BHLH domain-containing protein</fullName>
    </recommendedName>
</protein>
<name>A0AAD5WY18_9PEZI</name>
<dbReference type="InterPro" id="IPR011598">
    <property type="entry name" value="bHLH_dom"/>
</dbReference>
<gene>
    <name evidence="4" type="ORF">MKZ38_008637</name>
</gene>
<dbReference type="SMART" id="SM00353">
    <property type="entry name" value="HLH"/>
    <property type="match status" value="1"/>
</dbReference>
<feature type="region of interest" description="Disordered" evidence="2">
    <location>
        <begin position="56"/>
        <end position="109"/>
    </location>
</feature>
<evidence type="ECO:0000256" key="1">
    <source>
        <dbReference type="SAM" id="Coils"/>
    </source>
</evidence>
<feature type="region of interest" description="Disordered" evidence="2">
    <location>
        <begin position="728"/>
        <end position="748"/>
    </location>
</feature>
<feature type="compositionally biased region" description="Basic and acidic residues" evidence="2">
    <location>
        <begin position="728"/>
        <end position="738"/>
    </location>
</feature>
<dbReference type="SUPFAM" id="SSF47459">
    <property type="entry name" value="HLH, helix-loop-helix DNA-binding domain"/>
    <property type="match status" value="1"/>
</dbReference>
<feature type="domain" description="BHLH" evidence="3">
    <location>
        <begin position="693"/>
        <end position="760"/>
    </location>
</feature>
<feature type="compositionally biased region" description="Polar residues" evidence="2">
    <location>
        <begin position="739"/>
        <end position="748"/>
    </location>
</feature>
<evidence type="ECO:0000256" key="2">
    <source>
        <dbReference type="SAM" id="MobiDB-lite"/>
    </source>
</evidence>
<dbReference type="Proteomes" id="UP001201980">
    <property type="component" value="Unassembled WGS sequence"/>
</dbReference>
<feature type="compositionally biased region" description="Low complexity" evidence="2">
    <location>
        <begin position="385"/>
        <end position="400"/>
    </location>
</feature>
<feature type="compositionally biased region" description="Low complexity" evidence="2">
    <location>
        <begin position="220"/>
        <end position="229"/>
    </location>
</feature>
<dbReference type="Gene3D" id="4.10.280.10">
    <property type="entry name" value="Helix-loop-helix DNA-binding domain"/>
    <property type="match status" value="1"/>
</dbReference>
<keyword evidence="5" id="KW-1185">Reference proteome</keyword>
<sequence>MDSMTLKISVFGRCNCPVAALAVQLPPAPPAPQKFCYPAQGSPRGRLSCFLPGSWAVDRRDQNPPTSRRRTANERLSAAPAMMNGGSDMARGGGNDGAWSTQDTPMLSSPDDDFQQFLDMGGMANLPDPLQFDFGGEFDSSNGGDTTMTGTGMAIQTTTSTVIPMTSAVSMPAIQSQMVSPAGNDPIMNIDAQIQMLQNQKMQVQHQQQQEQQRQRQQELQRQQQQQQQSHERRMQEQQAMFFAQQNRIVPPTPQSSELHQQSGYDQFHRLREQQDMAFTPLVSPAVPPLETQFSNENQFAVNPSYFTPISSPALHSQNESMSYERLASLTVNSPVDMVMDPNLSSATGIVSLPAPAPIPAPAPSHSSTPALPPSADLNKKARKANAASKTRSKGSSKSSVRQSPITKPQKKRTASTPNIAKHVINELVGNAPSSASPTNLLPAPAQSAIATDTSEEDGSVSPEAISEMPPPPPPPPRSARQSPYIQSQKKRSTPKAKPASQVSPSPATPASLLRLPSPSIEDTIVVANGSDVVSPENIDNFELPESVTSKAVSRPGSKQPSPKTSSNQATPKGTVPPPLPSPVLTRPPGTISASQSPQIAPGSSGPVPNRKTPQLAPRNGKKRSSASVQSSPALRPRISPGMKPILPANGTVSVEDTASQLLTSKSNYQNMLEGNKVPGMEFPRDLTDTLTSKRTSHKIAEQGRRNRINTALQEIATLLPLDEKSECKEKLEKKEPKQSNGPNSKASTVELAIEYIKELQNKVEAEKERADAAERKLQELKTP</sequence>
<feature type="region of interest" description="Disordered" evidence="2">
    <location>
        <begin position="531"/>
        <end position="653"/>
    </location>
</feature>
<feature type="compositionally biased region" description="Pro residues" evidence="2">
    <location>
        <begin position="469"/>
        <end position="478"/>
    </location>
</feature>
<evidence type="ECO:0000313" key="4">
    <source>
        <dbReference type="EMBL" id="KAJ2907069.1"/>
    </source>
</evidence>
<dbReference type="AlphaFoldDB" id="A0AAD5WY18"/>
<feature type="compositionally biased region" description="Low complexity" evidence="2">
    <location>
        <begin position="364"/>
        <end position="376"/>
    </location>
</feature>
<organism evidence="4 5">
    <name type="scientific">Zalerion maritima</name>
    <dbReference type="NCBI Taxonomy" id="339359"/>
    <lineage>
        <taxon>Eukaryota</taxon>
        <taxon>Fungi</taxon>
        <taxon>Dikarya</taxon>
        <taxon>Ascomycota</taxon>
        <taxon>Pezizomycotina</taxon>
        <taxon>Sordariomycetes</taxon>
        <taxon>Lulworthiomycetidae</taxon>
        <taxon>Lulworthiales</taxon>
        <taxon>Lulworthiaceae</taxon>
        <taxon>Zalerion</taxon>
    </lineage>
</organism>
<evidence type="ECO:0000259" key="3">
    <source>
        <dbReference type="PROSITE" id="PS50888"/>
    </source>
</evidence>
<dbReference type="PROSITE" id="PS50888">
    <property type="entry name" value="BHLH"/>
    <property type="match status" value="1"/>
</dbReference>
<dbReference type="CDD" id="cd11392">
    <property type="entry name" value="bHLH_ScPHO4_like"/>
    <property type="match status" value="1"/>
</dbReference>
<reference evidence="4" key="1">
    <citation type="submission" date="2022-07" db="EMBL/GenBank/DDBJ databases">
        <title>Draft genome sequence of Zalerion maritima ATCC 34329, a (micro)plastics degrading marine fungus.</title>
        <authorList>
            <person name="Paco A."/>
            <person name="Goncalves M.F.M."/>
            <person name="Rocha-Santos T.A.P."/>
            <person name="Alves A."/>
        </authorList>
    </citation>
    <scope>NUCLEOTIDE SEQUENCE</scope>
    <source>
        <strain evidence="4">ATCC 34329</strain>
    </source>
</reference>
<feature type="region of interest" description="Disordered" evidence="2">
    <location>
        <begin position="205"/>
        <end position="236"/>
    </location>
</feature>
<dbReference type="InterPro" id="IPR036638">
    <property type="entry name" value="HLH_DNA-bd_sf"/>
</dbReference>
<feature type="region of interest" description="Disordered" evidence="2">
    <location>
        <begin position="361"/>
        <end position="516"/>
    </location>
</feature>
<accession>A0AAD5WY18</accession>